<feature type="region of interest" description="Disordered" evidence="3">
    <location>
        <begin position="766"/>
        <end position="852"/>
    </location>
</feature>
<dbReference type="Proteomes" id="UP000663853">
    <property type="component" value="Unassembled WGS sequence"/>
</dbReference>
<dbReference type="Gene3D" id="3.80.10.10">
    <property type="entry name" value="Ribonuclease Inhibitor"/>
    <property type="match status" value="3"/>
</dbReference>
<feature type="compositionally biased region" description="Pro residues" evidence="3">
    <location>
        <begin position="1213"/>
        <end position="1231"/>
    </location>
</feature>
<feature type="compositionally biased region" description="Acidic residues" evidence="3">
    <location>
        <begin position="1711"/>
        <end position="1730"/>
    </location>
</feature>
<feature type="transmembrane region" description="Helical" evidence="4">
    <location>
        <begin position="274"/>
        <end position="295"/>
    </location>
</feature>
<feature type="transmembrane region" description="Helical" evidence="4">
    <location>
        <begin position="167"/>
        <end position="188"/>
    </location>
</feature>
<dbReference type="GO" id="GO:0016020">
    <property type="term" value="C:membrane"/>
    <property type="evidence" value="ECO:0007669"/>
    <property type="project" value="UniProtKB-SubCell"/>
</dbReference>
<feature type="compositionally biased region" description="Low complexity" evidence="3">
    <location>
        <begin position="1197"/>
        <end position="1212"/>
    </location>
</feature>
<protein>
    <recommendedName>
        <fullName evidence="5">Major facilitator superfamily (MFS) profile domain-containing protein</fullName>
    </recommendedName>
</protein>
<feature type="compositionally biased region" description="Low complexity" evidence="3">
    <location>
        <begin position="911"/>
        <end position="927"/>
    </location>
</feature>
<dbReference type="InterPro" id="IPR036259">
    <property type="entry name" value="MFS_trans_sf"/>
</dbReference>
<feature type="transmembrane region" description="Helical" evidence="4">
    <location>
        <begin position="111"/>
        <end position="131"/>
    </location>
</feature>
<comment type="similarity">
    <text evidence="2">Belongs to the major facilitator superfamily. Monocarboxylate porter (TC 2.A.1.13) family.</text>
</comment>
<feature type="compositionally biased region" description="Polar residues" evidence="3">
    <location>
        <begin position="827"/>
        <end position="838"/>
    </location>
</feature>
<evidence type="ECO:0000313" key="6">
    <source>
        <dbReference type="EMBL" id="CAE6507147.1"/>
    </source>
</evidence>
<feature type="compositionally biased region" description="Low complexity" evidence="3">
    <location>
        <begin position="790"/>
        <end position="821"/>
    </location>
</feature>
<keyword evidence="4" id="KW-0812">Transmembrane</keyword>
<feature type="region of interest" description="Disordered" evidence="3">
    <location>
        <begin position="1195"/>
        <end position="1274"/>
    </location>
</feature>
<feature type="region of interest" description="Disordered" evidence="3">
    <location>
        <begin position="1662"/>
        <end position="1730"/>
    </location>
</feature>
<dbReference type="Pfam" id="PF07690">
    <property type="entry name" value="MFS_1"/>
    <property type="match status" value="2"/>
</dbReference>
<feature type="region of interest" description="Disordered" evidence="3">
    <location>
        <begin position="1620"/>
        <end position="1650"/>
    </location>
</feature>
<feature type="transmembrane region" description="Helical" evidence="4">
    <location>
        <begin position="75"/>
        <end position="99"/>
    </location>
</feature>
<feature type="compositionally biased region" description="Basic and acidic residues" evidence="3">
    <location>
        <begin position="1680"/>
        <end position="1700"/>
    </location>
</feature>
<dbReference type="InterPro" id="IPR032675">
    <property type="entry name" value="LRR_dom_sf"/>
</dbReference>
<dbReference type="Pfam" id="PF13516">
    <property type="entry name" value="LRR_6"/>
    <property type="match status" value="4"/>
</dbReference>
<dbReference type="PANTHER" id="PTHR11360">
    <property type="entry name" value="MONOCARBOXYLATE TRANSPORTER"/>
    <property type="match status" value="1"/>
</dbReference>
<dbReference type="InterPro" id="IPR011701">
    <property type="entry name" value="MFS"/>
</dbReference>
<feature type="compositionally biased region" description="Low complexity" evidence="3">
    <location>
        <begin position="1154"/>
        <end position="1167"/>
    </location>
</feature>
<feature type="compositionally biased region" description="Pro residues" evidence="3">
    <location>
        <begin position="958"/>
        <end position="968"/>
    </location>
</feature>
<dbReference type="Gene3D" id="1.20.1250.20">
    <property type="entry name" value="MFS general substrate transporter like domains"/>
    <property type="match status" value="1"/>
</dbReference>
<evidence type="ECO:0000313" key="7">
    <source>
        <dbReference type="Proteomes" id="UP000663853"/>
    </source>
</evidence>
<dbReference type="InterPro" id="IPR050327">
    <property type="entry name" value="Proton-linked_MCT"/>
</dbReference>
<feature type="compositionally biased region" description="Polar residues" evidence="3">
    <location>
        <begin position="1235"/>
        <end position="1244"/>
    </location>
</feature>
<dbReference type="GO" id="GO:0022857">
    <property type="term" value="F:transmembrane transporter activity"/>
    <property type="evidence" value="ECO:0007669"/>
    <property type="project" value="InterPro"/>
</dbReference>
<name>A0A8H3D2C5_9AGAM</name>
<dbReference type="PANTHER" id="PTHR11360:SF284">
    <property type="entry name" value="EG:103B4.3 PROTEIN-RELATED"/>
    <property type="match status" value="1"/>
</dbReference>
<feature type="compositionally biased region" description="Polar residues" evidence="3">
    <location>
        <begin position="1"/>
        <end position="14"/>
    </location>
</feature>
<accession>A0A8H3D2C5</accession>
<feature type="transmembrane region" description="Helical" evidence="4">
    <location>
        <begin position="373"/>
        <end position="399"/>
    </location>
</feature>
<evidence type="ECO:0000256" key="3">
    <source>
        <dbReference type="SAM" id="MobiDB-lite"/>
    </source>
</evidence>
<feature type="region of interest" description="Disordered" evidence="3">
    <location>
        <begin position="911"/>
        <end position="1049"/>
    </location>
</feature>
<feature type="compositionally biased region" description="Acidic residues" evidence="3">
    <location>
        <begin position="1624"/>
        <end position="1637"/>
    </location>
</feature>
<feature type="non-terminal residue" evidence="6">
    <location>
        <position position="1"/>
    </location>
</feature>
<evidence type="ECO:0000256" key="2">
    <source>
        <dbReference type="ARBA" id="ARBA00006727"/>
    </source>
</evidence>
<keyword evidence="4" id="KW-1133">Transmembrane helix</keyword>
<feature type="transmembrane region" description="Helical" evidence="4">
    <location>
        <begin position="315"/>
        <end position="335"/>
    </location>
</feature>
<dbReference type="InterPro" id="IPR020846">
    <property type="entry name" value="MFS_dom"/>
</dbReference>
<feature type="transmembrane region" description="Helical" evidence="4">
    <location>
        <begin position="143"/>
        <end position="161"/>
    </location>
</feature>
<dbReference type="CDD" id="cd17352">
    <property type="entry name" value="MFS_MCT_SLC16"/>
    <property type="match status" value="1"/>
</dbReference>
<feature type="transmembrane region" description="Helical" evidence="4">
    <location>
        <begin position="440"/>
        <end position="459"/>
    </location>
</feature>
<feature type="region of interest" description="Disordered" evidence="3">
    <location>
        <begin position="1064"/>
        <end position="1173"/>
    </location>
</feature>
<feature type="compositionally biased region" description="Low complexity" evidence="3">
    <location>
        <begin position="942"/>
        <end position="957"/>
    </location>
</feature>
<feature type="region of interest" description="Disordered" evidence="3">
    <location>
        <begin position="1"/>
        <end position="36"/>
    </location>
</feature>
<dbReference type="InterPro" id="IPR001611">
    <property type="entry name" value="Leu-rich_rpt"/>
</dbReference>
<feature type="transmembrane region" description="Helical" evidence="4">
    <location>
        <begin position="347"/>
        <end position="367"/>
    </location>
</feature>
<feature type="compositionally biased region" description="Polar residues" evidence="3">
    <location>
        <begin position="1260"/>
        <end position="1274"/>
    </location>
</feature>
<comment type="subcellular location">
    <subcellularLocation>
        <location evidence="1">Membrane</location>
        <topology evidence="1">Multi-pass membrane protein</topology>
    </subcellularLocation>
</comment>
<dbReference type="SUPFAM" id="SSF103473">
    <property type="entry name" value="MFS general substrate transporter"/>
    <property type="match status" value="1"/>
</dbReference>
<comment type="caution">
    <text evidence="6">The sequence shown here is derived from an EMBL/GenBank/DDBJ whole genome shotgun (WGS) entry which is preliminary data.</text>
</comment>
<feature type="compositionally biased region" description="Low complexity" evidence="3">
    <location>
        <begin position="1128"/>
        <end position="1144"/>
    </location>
</feature>
<dbReference type="SMART" id="SM00368">
    <property type="entry name" value="LRR_RI"/>
    <property type="match status" value="6"/>
</dbReference>
<feature type="transmembrane region" description="Helical" evidence="4">
    <location>
        <begin position="233"/>
        <end position="253"/>
    </location>
</feature>
<organism evidence="6 7">
    <name type="scientific">Rhizoctonia solani</name>
    <dbReference type="NCBI Taxonomy" id="456999"/>
    <lineage>
        <taxon>Eukaryota</taxon>
        <taxon>Fungi</taxon>
        <taxon>Dikarya</taxon>
        <taxon>Basidiomycota</taxon>
        <taxon>Agaricomycotina</taxon>
        <taxon>Agaricomycetes</taxon>
        <taxon>Cantharellales</taxon>
        <taxon>Ceratobasidiaceae</taxon>
        <taxon>Rhizoctonia</taxon>
    </lineage>
</organism>
<proteinExistence type="inferred from homology"/>
<dbReference type="PROSITE" id="PS50850">
    <property type="entry name" value="MFS"/>
    <property type="match status" value="1"/>
</dbReference>
<evidence type="ECO:0000256" key="4">
    <source>
        <dbReference type="SAM" id="Phobius"/>
    </source>
</evidence>
<feature type="domain" description="Major facilitator superfamily (MFS) profile" evidence="5">
    <location>
        <begin position="74"/>
        <end position="463"/>
    </location>
</feature>
<feature type="compositionally biased region" description="Polar residues" evidence="3">
    <location>
        <begin position="987"/>
        <end position="1006"/>
    </location>
</feature>
<dbReference type="EMBL" id="CAJMXA010003613">
    <property type="protein sequence ID" value="CAE6507147.1"/>
    <property type="molecule type" value="Genomic_DNA"/>
</dbReference>
<keyword evidence="4" id="KW-0472">Membrane</keyword>
<reference evidence="6" key="1">
    <citation type="submission" date="2021-01" db="EMBL/GenBank/DDBJ databases">
        <authorList>
            <person name="Kaushik A."/>
        </authorList>
    </citation>
    <scope>NUCLEOTIDE SEQUENCE</scope>
    <source>
        <strain evidence="6">AG6-10EEA</strain>
    </source>
</reference>
<evidence type="ECO:0000256" key="1">
    <source>
        <dbReference type="ARBA" id="ARBA00004141"/>
    </source>
</evidence>
<dbReference type="SUPFAM" id="SSF52047">
    <property type="entry name" value="RNI-like"/>
    <property type="match status" value="2"/>
</dbReference>
<dbReference type="PROSITE" id="PS51450">
    <property type="entry name" value="LRR"/>
    <property type="match status" value="1"/>
</dbReference>
<evidence type="ECO:0000259" key="5">
    <source>
        <dbReference type="PROSITE" id="PS50850"/>
    </source>
</evidence>
<feature type="transmembrane region" description="Helical" evidence="4">
    <location>
        <begin position="200"/>
        <end position="221"/>
    </location>
</feature>
<gene>
    <name evidence="6" type="ORF">RDB_LOCUS121709</name>
</gene>
<feature type="compositionally biased region" description="Pro residues" evidence="3">
    <location>
        <begin position="1093"/>
        <end position="1108"/>
    </location>
</feature>
<sequence length="1730" mass="182343">QPATTNPVDSSTAPSAAVSERDVEQSTLRGDQDDDLTKEKLEEPANLHAVGPTVCSIGQVGGDEFVEGGFEGCKVILGCALIAAPTVGWNLLWGVFQAYHSKVLLKGTPDATLSAIGSVQNALMTGLAFLTGKLGDRYGYRRFIASGCIVVFLGQFCASWCHNLWSIFITQGVMQGIGCGLLLPMIFAIPSQWFRRHRGVATGIVIAGSSLGGAVPSLIIQVMLDRLGFHKTLLIYSFVQGVTMLVGFSLIKTRFPASQLENRNRKIAWVDKQYFKDPVFWSFWTALLFAVFGYMPPFMYISVYAREKIPHISDQLANLPISIMGFASAIGRTTVGLTGDRIGFVNAFILVIFISSFCQAVLWNVAAESYPGIMVFSVLFGLTGPCFISLVTPVAVTLYGTHNLATLTGLLNISNMPGGLSGPPIGGVILEHSGRNWHALAAYSGVIQFLGVLCMLYAFPSPSAGRYGRLRPFSSSGTRPKTGFSMSQTPKGILKRPAPAPKPFFSFTRDVLSISRLLGPGSATQSLNADGELVLKRAHFIVPDIRVVYPISSDTAPSSTTQSEARLEIDAAERLRRETEQQQAWTATRVEALYRDICKLRDERADPTISAQIRSGTAAPKILDLSQMRLTFDTASALADLLALDWGLQRLILSDCDLDDLTLKPILHAILIPDSLAHLTLANNKRLRFNSFKMIATFLGKTHALEFIDLSMNVMDKRAIEAILAVLPPAPPAPPPPTATPRMSRTPSIASIDVAASAVQFSNPFEGGATIRPTIDTSVPRRVRDPTRYPESPGAGPSSPRPSISMSPRGSVSSPRGSVSGAAPTLDSPTSGGTSTPRPVSPVSAGKGGRARRAWSGIKFDECALKGPGLEALAHAIRTSQIQTVSLRGNKIGSTGAVAIALMIKDYPDQGSSAGTTGAGTLAPPGTSGAGVGRASAGEQTLGLGLLPGSQSQTPTSSAPPSPRPPLLVPTGLGPTGPGQGSSSQPESINNRPNMTSQSSLTTVSTFKERDITSSPPIGSGGLANGSDKEEAPAVLNAKPPPPIVAPKPLGLQARLAGAVAAGSAKPTPLSSTTIDAPANPPLQPPSSSMKPLAPPPRHPALQPPPAVPGTNYTPYVPRVRRGAAGATNNTSSQPGSGTGTPSNQQGGGSPAKPMTGLPGITPGGPTVQASMGTGAGMIPVPYTPRQTPLAVRLQNAARAAASQPSSPAPRGGAPPPPLIRTNPPTRPGAPSPVTMITSSSFGGVTTRLPPPPNPPASIGATTATNQASGTPRNRTSAALMDIVRSMEGVPKLGCLVSLDLKSNDVRGGVSYIAQVLKRNRTLKTLNLSDNRIEVQGLVHLAEALKYNSTLTSLDLSNNPCSSPSLEGIHAIRNALTINTTLHYLSLSSTGLTSQGAIALAEFIPDFSALQHLDLTSNSLDVAGVLALSVGLKVNYEMRCLDLSIVPGEEEMARLCREILKICLRNTERAQATEAARAGKVAEGVMSPVLEDTTSAVWEPIEHSTLARDANVNINATSAAGVDPASRIGVWKMSPVEVVSAARSCADDFARGERGEELLKRTREVRSVLVEMIRTEKDEGVLGEMLTLNDGLVPILAGTPQPTVGLGLNVHGEIPIEEAKEAKEEEAESVEEPEGAGDGETSPAENLSRSWVAEEGEILRKSRVLLSPNELESESGVDSEALRQELLEAQVERAPARVVEETEEPPVQQEPEPEPELEEDPEDTVEGPKV</sequence>